<name>A0A8C0PBF1_CANLF</name>
<dbReference type="Pfam" id="PF08079">
    <property type="entry name" value="Ribosomal_L30_N"/>
    <property type="match status" value="1"/>
</dbReference>
<organism evidence="2 3">
    <name type="scientific">Canis lupus familiaris</name>
    <name type="common">Dog</name>
    <name type="synonym">Canis familiaris</name>
    <dbReference type="NCBI Taxonomy" id="9615"/>
    <lineage>
        <taxon>Eukaryota</taxon>
        <taxon>Metazoa</taxon>
        <taxon>Chordata</taxon>
        <taxon>Craniata</taxon>
        <taxon>Vertebrata</taxon>
        <taxon>Euteleostomi</taxon>
        <taxon>Mammalia</taxon>
        <taxon>Eutheria</taxon>
        <taxon>Laurasiatheria</taxon>
        <taxon>Carnivora</taxon>
        <taxon>Caniformia</taxon>
        <taxon>Canidae</taxon>
        <taxon>Canis</taxon>
    </lineage>
</organism>
<feature type="domain" description="Large ribosomal subunit protein uL30 N-terminal eukaryotes" evidence="1">
    <location>
        <begin position="3"/>
        <end position="45"/>
    </location>
</feature>
<dbReference type="PANTHER" id="PTHR11524:SF12">
    <property type="entry name" value="LARGE RIBOSOMAL SUBUNIT PROTEIN UL30"/>
    <property type="match status" value="1"/>
</dbReference>
<reference evidence="2" key="2">
    <citation type="submission" date="2025-08" db="UniProtKB">
        <authorList>
            <consortium name="Ensembl"/>
        </authorList>
    </citation>
    <scope>IDENTIFICATION</scope>
</reference>
<dbReference type="InterPro" id="IPR012988">
    <property type="entry name" value="Ribosomal_uL30_N_euk"/>
</dbReference>
<sequence length="125" mass="14944">MLRKTRRMPIYEKAKHYHKEYRQMYRTEIRMARMARKAGNFYAPAEPKLAFVIRIRCTELRFAWRGWREKPATSTRLQNPSWHLSSGSEVSMVRAQRFERCCSFFAFAKSSMAPLLSSIRLQLTF</sequence>
<protein>
    <recommendedName>
        <fullName evidence="1">Large ribosomal subunit protein uL30 N-terminal eukaryotes domain-containing protein</fullName>
    </recommendedName>
</protein>
<proteinExistence type="predicted"/>
<dbReference type="Proteomes" id="UP000694429">
    <property type="component" value="Chromosome 13"/>
</dbReference>
<evidence type="ECO:0000313" key="2">
    <source>
        <dbReference type="Ensembl" id="ENSCAFP00030039195.1"/>
    </source>
</evidence>
<dbReference type="Ensembl" id="ENSCAFT00030044887.1">
    <property type="protein sequence ID" value="ENSCAFP00030039195.1"/>
    <property type="gene ID" value="ENSCAFG00030024405.1"/>
</dbReference>
<dbReference type="PANTHER" id="PTHR11524">
    <property type="entry name" value="60S RIBOSOMAL PROTEIN L7"/>
    <property type="match status" value="1"/>
</dbReference>
<dbReference type="InterPro" id="IPR039699">
    <property type="entry name" value="Ribosomal_uL30"/>
</dbReference>
<reference evidence="2" key="1">
    <citation type="submission" date="2019-03" db="EMBL/GenBank/DDBJ databases">
        <authorList>
            <person name="Warren W.C."/>
            <person name="Johnson G.S."/>
        </authorList>
    </citation>
    <scope>NUCLEOTIDE SEQUENCE [LARGE SCALE GENOMIC DNA]</scope>
    <source>
        <strain evidence="2">Basenji</strain>
    </source>
</reference>
<evidence type="ECO:0000313" key="3">
    <source>
        <dbReference type="Proteomes" id="UP000694429"/>
    </source>
</evidence>
<accession>A0A8C0PBF1</accession>
<dbReference type="AlphaFoldDB" id="A0A8C0PBF1"/>
<evidence type="ECO:0000259" key="1">
    <source>
        <dbReference type="Pfam" id="PF08079"/>
    </source>
</evidence>